<protein>
    <submittedName>
        <fullName evidence="1">Uncharacterized protein</fullName>
    </submittedName>
</protein>
<gene>
    <name evidence="1" type="ORF">LY79DRAFT_416860</name>
</gene>
<keyword evidence="2" id="KW-1185">Reference proteome</keyword>
<evidence type="ECO:0000313" key="1">
    <source>
        <dbReference type="EMBL" id="KAK1573124.1"/>
    </source>
</evidence>
<dbReference type="GeneID" id="85437376"/>
<accession>A0AAD8PP29</accession>
<proteinExistence type="predicted"/>
<dbReference type="AlphaFoldDB" id="A0AAD8PP29"/>
<evidence type="ECO:0000313" key="2">
    <source>
        <dbReference type="Proteomes" id="UP001230504"/>
    </source>
</evidence>
<dbReference type="EMBL" id="JAHLJV010000098">
    <property type="protein sequence ID" value="KAK1573124.1"/>
    <property type="molecule type" value="Genomic_DNA"/>
</dbReference>
<sequence length="155" mass="17518">MQWESWRARTSRSHDARALASPSSNFFVPLQFRPTNYPSSTCSSTRHSQSQRPHFTRLCGLSLVSLVALTWRRGGSNLQGAMVMLAHPSIVDQVPFNHDLHLAKRGVLAAFKQTQMTPVSSSKSWFVLDRMITSTLCIRKGRHCFTQQLNQSRSS</sequence>
<dbReference type="RefSeq" id="XP_060408787.1">
    <property type="nucleotide sequence ID" value="XM_060553136.1"/>
</dbReference>
<name>A0AAD8PP29_9PEZI</name>
<reference evidence="1" key="1">
    <citation type="submission" date="2021-06" db="EMBL/GenBank/DDBJ databases">
        <title>Comparative genomics, transcriptomics and evolutionary studies reveal genomic signatures of adaptation to plant cell wall in hemibiotrophic fungi.</title>
        <authorList>
            <consortium name="DOE Joint Genome Institute"/>
            <person name="Baroncelli R."/>
            <person name="Diaz J.F."/>
            <person name="Benocci T."/>
            <person name="Peng M."/>
            <person name="Battaglia E."/>
            <person name="Haridas S."/>
            <person name="Andreopoulos W."/>
            <person name="Labutti K."/>
            <person name="Pangilinan J."/>
            <person name="Floch G.L."/>
            <person name="Makela M.R."/>
            <person name="Henrissat B."/>
            <person name="Grigoriev I.V."/>
            <person name="Crouch J.A."/>
            <person name="De Vries R.P."/>
            <person name="Sukno S.A."/>
            <person name="Thon M.R."/>
        </authorList>
    </citation>
    <scope>NUCLEOTIDE SEQUENCE</scope>
    <source>
        <strain evidence="1">CBS 125086</strain>
    </source>
</reference>
<organism evidence="1 2">
    <name type="scientific">Colletotrichum navitas</name>
    <dbReference type="NCBI Taxonomy" id="681940"/>
    <lineage>
        <taxon>Eukaryota</taxon>
        <taxon>Fungi</taxon>
        <taxon>Dikarya</taxon>
        <taxon>Ascomycota</taxon>
        <taxon>Pezizomycotina</taxon>
        <taxon>Sordariomycetes</taxon>
        <taxon>Hypocreomycetidae</taxon>
        <taxon>Glomerellales</taxon>
        <taxon>Glomerellaceae</taxon>
        <taxon>Colletotrichum</taxon>
        <taxon>Colletotrichum graminicola species complex</taxon>
    </lineage>
</organism>
<dbReference type="Proteomes" id="UP001230504">
    <property type="component" value="Unassembled WGS sequence"/>
</dbReference>
<comment type="caution">
    <text evidence="1">The sequence shown here is derived from an EMBL/GenBank/DDBJ whole genome shotgun (WGS) entry which is preliminary data.</text>
</comment>